<gene>
    <name evidence="3" type="ORF">RSPPHO_01809</name>
</gene>
<dbReference type="GO" id="GO:0005886">
    <property type="term" value="C:plasma membrane"/>
    <property type="evidence" value="ECO:0007669"/>
    <property type="project" value="UniProtKB-SubCell"/>
</dbReference>
<dbReference type="PANTHER" id="PTHR33383">
    <property type="entry name" value="MEMBRANE PROTEIN INSERTION EFFICIENCY FACTOR-RELATED"/>
    <property type="match status" value="1"/>
</dbReference>
<dbReference type="SMART" id="SM01234">
    <property type="entry name" value="Haemolytic"/>
    <property type="match status" value="1"/>
</dbReference>
<comment type="function">
    <text evidence="1">Could be involved in insertion of integral membrane proteins into the membrane.</text>
</comment>
<proteinExistence type="inferred from homology"/>
<dbReference type="Proteomes" id="UP000033220">
    <property type="component" value="Chromosome DSM 122"/>
</dbReference>
<dbReference type="KEGG" id="rpm:RSPPHO_01809"/>
<dbReference type="NCBIfam" id="TIGR00278">
    <property type="entry name" value="membrane protein insertion efficiency factor YidD"/>
    <property type="match status" value="1"/>
</dbReference>
<keyword evidence="1" id="KW-1003">Cell membrane</keyword>
<dbReference type="HOGENOM" id="CLU_144811_2_1_5"/>
<evidence type="ECO:0000313" key="4">
    <source>
        <dbReference type="Proteomes" id="UP000033220"/>
    </source>
</evidence>
<accession>H6SKC0</accession>
<protein>
    <recommendedName>
        <fullName evidence="1">Putative membrane protein insertion efficiency factor</fullName>
    </recommendedName>
</protein>
<evidence type="ECO:0000256" key="2">
    <source>
        <dbReference type="SAM" id="MobiDB-lite"/>
    </source>
</evidence>
<keyword evidence="4" id="KW-1185">Reference proteome</keyword>
<dbReference type="EMBL" id="HE663493">
    <property type="protein sequence ID" value="CCG08435.1"/>
    <property type="molecule type" value="Genomic_DNA"/>
</dbReference>
<evidence type="ECO:0000256" key="1">
    <source>
        <dbReference type="HAMAP-Rule" id="MF_00386"/>
    </source>
</evidence>
<reference evidence="3 4" key="1">
    <citation type="submission" date="2012-02" db="EMBL/GenBank/DDBJ databases">
        <title>Shotgun genome sequence of Phaeospirillum photometricum DSM 122.</title>
        <authorList>
            <person name="Duquesne K."/>
            <person name="Sturgis J."/>
        </authorList>
    </citation>
    <scope>NUCLEOTIDE SEQUENCE [LARGE SCALE GENOMIC DNA]</scope>
    <source>
        <strain evidence="4">DSM122</strain>
    </source>
</reference>
<dbReference type="Pfam" id="PF01809">
    <property type="entry name" value="YidD"/>
    <property type="match status" value="1"/>
</dbReference>
<feature type="region of interest" description="Disordered" evidence="2">
    <location>
        <begin position="70"/>
        <end position="111"/>
    </location>
</feature>
<dbReference type="OrthoDB" id="9801753at2"/>
<sequence>MSVLRLFNKVLALPLIGLIRLYRLILSPLIGQQCRFDPTCSRYTEDAIVRHGPFWGVWLGMLRISRCHPWGGMGYDPVPDDPRPRWLRRRRRPDAAPASAESLSSKRDGRA</sequence>
<comment type="similarity">
    <text evidence="1">Belongs to the UPF0161 family.</text>
</comment>
<dbReference type="STRING" id="1150469.RSPPHO_01809"/>
<dbReference type="eggNOG" id="COG0759">
    <property type="taxonomic scope" value="Bacteria"/>
</dbReference>
<dbReference type="HAMAP" id="MF_00386">
    <property type="entry name" value="UPF0161_YidD"/>
    <property type="match status" value="1"/>
</dbReference>
<name>H6SKC0_PARPM</name>
<dbReference type="PANTHER" id="PTHR33383:SF1">
    <property type="entry name" value="MEMBRANE PROTEIN INSERTION EFFICIENCY FACTOR-RELATED"/>
    <property type="match status" value="1"/>
</dbReference>
<organism evidence="3 4">
    <name type="scientific">Pararhodospirillum photometricum DSM 122</name>
    <dbReference type="NCBI Taxonomy" id="1150469"/>
    <lineage>
        <taxon>Bacteria</taxon>
        <taxon>Pseudomonadati</taxon>
        <taxon>Pseudomonadota</taxon>
        <taxon>Alphaproteobacteria</taxon>
        <taxon>Rhodospirillales</taxon>
        <taxon>Rhodospirillaceae</taxon>
        <taxon>Pararhodospirillum</taxon>
    </lineage>
</organism>
<dbReference type="RefSeq" id="WP_014415070.1">
    <property type="nucleotide sequence ID" value="NC_017059.1"/>
</dbReference>
<dbReference type="InterPro" id="IPR002696">
    <property type="entry name" value="Membr_insert_effic_factor_YidD"/>
</dbReference>
<keyword evidence="1" id="KW-0472">Membrane</keyword>
<dbReference type="AlphaFoldDB" id="H6SKC0"/>
<comment type="subcellular location">
    <subcellularLocation>
        <location evidence="1">Cell membrane</location>
        <topology evidence="1">Peripheral membrane protein</topology>
        <orientation evidence="1">Cytoplasmic side</orientation>
    </subcellularLocation>
</comment>
<evidence type="ECO:0000313" key="3">
    <source>
        <dbReference type="EMBL" id="CCG08435.1"/>
    </source>
</evidence>
<dbReference type="PATRIC" id="fig|1150469.3.peg.2034"/>